<dbReference type="RefSeq" id="XP_031027095.1">
    <property type="nucleotide sequence ID" value="XM_031166749.1"/>
</dbReference>
<dbReference type="GO" id="GO:0004659">
    <property type="term" value="F:prenyltransferase activity"/>
    <property type="evidence" value="ECO:0007669"/>
    <property type="project" value="InterPro"/>
</dbReference>
<dbReference type="Gene3D" id="3.40.50.720">
    <property type="entry name" value="NAD(P)-binding Rossmann-like Domain"/>
    <property type="match status" value="1"/>
</dbReference>
<keyword evidence="6" id="KW-0460">Magnesium</keyword>
<dbReference type="Pfam" id="PF01266">
    <property type="entry name" value="DAO"/>
    <property type="match status" value="1"/>
</dbReference>
<dbReference type="GO" id="GO:0005737">
    <property type="term" value="C:cytoplasm"/>
    <property type="evidence" value="ECO:0007669"/>
    <property type="project" value="TreeGrafter"/>
</dbReference>
<dbReference type="SUPFAM" id="SSF51971">
    <property type="entry name" value="Nucleotide-binding domain"/>
    <property type="match status" value="1"/>
</dbReference>
<evidence type="ECO:0000256" key="6">
    <source>
        <dbReference type="ARBA" id="ARBA00022842"/>
    </source>
</evidence>
<evidence type="ECO:0000256" key="7">
    <source>
        <dbReference type="ARBA" id="ARBA00023002"/>
    </source>
</evidence>
<dbReference type="PANTHER" id="PTHR11530:SF11">
    <property type="entry name" value="D-ASPARTATE OXIDASE"/>
    <property type="match status" value="1"/>
</dbReference>
<dbReference type="GO" id="GO:0071949">
    <property type="term" value="F:FAD binding"/>
    <property type="evidence" value="ECO:0007669"/>
    <property type="project" value="InterPro"/>
</dbReference>
<dbReference type="CDD" id="cd00685">
    <property type="entry name" value="Trans_IPPS_HT"/>
    <property type="match status" value="1"/>
</dbReference>
<dbReference type="PROSITE" id="PS00677">
    <property type="entry name" value="DAO"/>
    <property type="match status" value="1"/>
</dbReference>
<dbReference type="GO" id="GO:0046872">
    <property type="term" value="F:metal ion binding"/>
    <property type="evidence" value="ECO:0007669"/>
    <property type="project" value="UniProtKB-KW"/>
</dbReference>
<keyword evidence="10" id="KW-1185">Reference proteome</keyword>
<sequence length="693" mass="76430">MPVNSQVVPKTQVEGRDKVLYLPYDYLLTLGGKGIRSKLMDAFDHWLHVPKDKLVTIKSVVEKLHNASLLVDDIEDNSPMRRGKPSAHMVHGVPSTINTANLCYFDALECVMEDAAMTKIFVCEMIQLHRGQGFELYWRDNGSVACPSVEEYVDMVSNKTGGLMRLGVKMMQLYTETNKDLVPLVDLIGVHFQIRDDYLNLASTKAYKMTSSCYTDAKGFCEDLSEGKFSYPVIHSIQNLAGHELINILRARPTDIPAKQRAMDLINASKSLDYTESVIDSLDAKISEEMSKLGPNPGLEKVMAMLREEYLAEMLTSFDTISTNNSNITMGSKPRVRILGAGVSGLTVGVLLQAQGCSTTIISKSSPLAFDADPLYTSPKAGANWRSFVENGDERLQAYDEAAFKVLWSLAEIPAAGIVRYPSFEYYKQQRPNPWFARFIPGFRVLEANEIPDGFSYGYRYMTVGITVPVYLKFLLTMYTNLGGTLKHGTVEHIQDLYNGDDCDVVVNCSGIGAKTLGGVEDSDVYPTRGQIVIVKSPVLLTIMAVGAGRLQPETTYIISRNDGTVILGGTYQQNNGNLEPDWGIAERIIQRCVAVCPELAGPDGKVEVVEHKVGLRPTRKGDVRVEPEMVKTSSGRCVLLVHNYGHGGYGYQSSWGTADQVVSIISQISDGTMGNWWVQGFAAGLKALKPKM</sequence>
<evidence type="ECO:0000256" key="5">
    <source>
        <dbReference type="ARBA" id="ARBA00022827"/>
    </source>
</evidence>
<keyword evidence="5" id="KW-0274">FAD</keyword>
<evidence type="ECO:0000313" key="10">
    <source>
        <dbReference type="Proteomes" id="UP000319731"/>
    </source>
</evidence>
<keyword evidence="7" id="KW-0560">Oxidoreductase</keyword>
<dbReference type="PROSITE" id="PS00723">
    <property type="entry name" value="POLYPRENYL_SYNTHASE_1"/>
    <property type="match status" value="1"/>
</dbReference>
<dbReference type="SUPFAM" id="SSF48576">
    <property type="entry name" value="Terpenoid synthases"/>
    <property type="match status" value="1"/>
</dbReference>
<evidence type="ECO:0000256" key="3">
    <source>
        <dbReference type="ARBA" id="ARBA00022630"/>
    </source>
</evidence>
<evidence type="ECO:0000256" key="4">
    <source>
        <dbReference type="ARBA" id="ARBA00022723"/>
    </source>
</evidence>
<dbReference type="Pfam" id="PF00348">
    <property type="entry name" value="polyprenyl_synt"/>
    <property type="match status" value="1"/>
</dbReference>
<evidence type="ECO:0000313" key="9">
    <source>
        <dbReference type="EMBL" id="TPX37025.1"/>
    </source>
</evidence>
<dbReference type="GeneID" id="42002046"/>
<dbReference type="InterPro" id="IPR000092">
    <property type="entry name" value="Polyprenyl_synt"/>
</dbReference>
<dbReference type="OrthoDB" id="2015447at2759"/>
<protein>
    <recommendedName>
        <fullName evidence="8">FAD dependent oxidoreductase domain-containing protein</fullName>
    </recommendedName>
</protein>
<gene>
    <name evidence="9" type="ORF">SmJEL517_g00821</name>
</gene>
<proteinExistence type="inferred from homology"/>
<dbReference type="GO" id="GO:0003884">
    <property type="term" value="F:D-amino-acid oxidase activity"/>
    <property type="evidence" value="ECO:0007669"/>
    <property type="project" value="InterPro"/>
</dbReference>
<dbReference type="InterPro" id="IPR008949">
    <property type="entry name" value="Isoprenoid_synthase_dom_sf"/>
</dbReference>
<dbReference type="PANTHER" id="PTHR11530">
    <property type="entry name" value="D-AMINO ACID OXIDASE"/>
    <property type="match status" value="1"/>
</dbReference>
<dbReference type="InterPro" id="IPR006181">
    <property type="entry name" value="D-amino_acid_oxidase_CS"/>
</dbReference>
<dbReference type="Proteomes" id="UP000319731">
    <property type="component" value="Unassembled WGS sequence"/>
</dbReference>
<comment type="caution">
    <text evidence="9">The sequence shown here is derived from an EMBL/GenBank/DDBJ whole genome shotgun (WGS) entry which is preliminary data.</text>
</comment>
<comment type="similarity">
    <text evidence="2">Belongs to the DAMOX/DASOX family.</text>
</comment>
<name>A0A507CH85_9FUNG</name>
<evidence type="ECO:0000259" key="8">
    <source>
        <dbReference type="Pfam" id="PF01266"/>
    </source>
</evidence>
<dbReference type="STRING" id="1806994.A0A507CH85"/>
<dbReference type="InterPro" id="IPR006076">
    <property type="entry name" value="FAD-dep_OxRdtase"/>
</dbReference>
<dbReference type="EMBL" id="QEAO01000003">
    <property type="protein sequence ID" value="TPX37025.1"/>
    <property type="molecule type" value="Genomic_DNA"/>
</dbReference>
<keyword evidence="3" id="KW-0285">Flavoprotein</keyword>
<accession>A0A507CH85</accession>
<dbReference type="InterPro" id="IPR023209">
    <property type="entry name" value="DAO"/>
</dbReference>
<feature type="domain" description="FAD dependent oxidoreductase" evidence="8">
    <location>
        <begin position="336"/>
        <end position="662"/>
    </location>
</feature>
<dbReference type="Gene3D" id="3.30.9.10">
    <property type="entry name" value="D-Amino Acid Oxidase, subunit A, domain 2"/>
    <property type="match status" value="1"/>
</dbReference>
<evidence type="ECO:0000256" key="1">
    <source>
        <dbReference type="ARBA" id="ARBA00001974"/>
    </source>
</evidence>
<comment type="cofactor">
    <cofactor evidence="1">
        <name>FAD</name>
        <dbReference type="ChEBI" id="CHEBI:57692"/>
    </cofactor>
</comment>
<dbReference type="Gene3D" id="1.10.600.10">
    <property type="entry name" value="Farnesyl Diphosphate Synthase"/>
    <property type="match status" value="1"/>
</dbReference>
<dbReference type="InterPro" id="IPR033749">
    <property type="entry name" value="Polyprenyl_synt_CS"/>
</dbReference>
<dbReference type="PROSITE" id="PS00444">
    <property type="entry name" value="POLYPRENYL_SYNTHASE_2"/>
    <property type="match status" value="1"/>
</dbReference>
<dbReference type="AlphaFoldDB" id="A0A507CH85"/>
<dbReference type="SUPFAM" id="SSF54373">
    <property type="entry name" value="FAD-linked reductases, C-terminal domain"/>
    <property type="match status" value="1"/>
</dbReference>
<keyword evidence="4" id="KW-0479">Metal-binding</keyword>
<evidence type="ECO:0000256" key="2">
    <source>
        <dbReference type="ARBA" id="ARBA00006730"/>
    </source>
</evidence>
<organism evidence="9 10">
    <name type="scientific">Synchytrium microbalum</name>
    <dbReference type="NCBI Taxonomy" id="1806994"/>
    <lineage>
        <taxon>Eukaryota</taxon>
        <taxon>Fungi</taxon>
        <taxon>Fungi incertae sedis</taxon>
        <taxon>Chytridiomycota</taxon>
        <taxon>Chytridiomycota incertae sedis</taxon>
        <taxon>Chytridiomycetes</taxon>
        <taxon>Synchytriales</taxon>
        <taxon>Synchytriaceae</taxon>
        <taxon>Synchytrium</taxon>
    </lineage>
</organism>
<reference evidence="9 10" key="1">
    <citation type="journal article" date="2019" name="Sci. Rep.">
        <title>Comparative genomics of chytrid fungi reveal insights into the obligate biotrophic and pathogenic lifestyle of Synchytrium endobioticum.</title>
        <authorList>
            <person name="van de Vossenberg B.T.L.H."/>
            <person name="Warris S."/>
            <person name="Nguyen H.D.T."/>
            <person name="van Gent-Pelzer M.P.E."/>
            <person name="Joly D.L."/>
            <person name="van de Geest H.C."/>
            <person name="Bonants P.J.M."/>
            <person name="Smith D.S."/>
            <person name="Levesque C.A."/>
            <person name="van der Lee T.A.J."/>
        </authorList>
    </citation>
    <scope>NUCLEOTIDE SEQUENCE [LARGE SCALE GENOMIC DNA]</scope>
    <source>
        <strain evidence="9 10">JEL517</strain>
    </source>
</reference>
<dbReference type="GO" id="GO:0019478">
    <property type="term" value="P:D-amino acid catabolic process"/>
    <property type="evidence" value="ECO:0007669"/>
    <property type="project" value="TreeGrafter"/>
</dbReference>
<dbReference type="SFLD" id="SFLDS00005">
    <property type="entry name" value="Isoprenoid_Synthase_Type_I"/>
    <property type="match status" value="1"/>
</dbReference>
<dbReference type="GO" id="GO:0008299">
    <property type="term" value="P:isoprenoid biosynthetic process"/>
    <property type="evidence" value="ECO:0007669"/>
    <property type="project" value="InterPro"/>
</dbReference>